<evidence type="ECO:0000256" key="9">
    <source>
        <dbReference type="SAM" id="MobiDB-lite"/>
    </source>
</evidence>
<dbReference type="PROSITE" id="PS00189">
    <property type="entry name" value="LIPOYL"/>
    <property type="match status" value="1"/>
</dbReference>
<dbReference type="FunCoup" id="A5DP88">
    <property type="interactions" value="115"/>
</dbReference>
<dbReference type="GO" id="GO:0006086">
    <property type="term" value="P:pyruvate decarboxylation to acetyl-CoA"/>
    <property type="evidence" value="ECO:0007669"/>
    <property type="project" value="EnsemblFungi"/>
</dbReference>
<dbReference type="KEGG" id="pgu:PGUG_05089"/>
<name>A5DP88_PICGU</name>
<protein>
    <recommendedName>
        <fullName evidence="8">Dihydrolipoamide dehydrogenase-binding protein of pyruvate dehydrogenase complex</fullName>
    </recommendedName>
</protein>
<dbReference type="InterPro" id="IPR004167">
    <property type="entry name" value="PSBD"/>
</dbReference>
<evidence type="ECO:0000256" key="1">
    <source>
        <dbReference type="ARBA" id="ARBA00004305"/>
    </source>
</evidence>
<sequence>MYKVVANPIRIGASSSLMRGATRRFRISACLNAASSFKMPAMSPTMTEGGIVSWKVKAGDKFSAGDVLLEVETDKATIDVEASDDGIMWEVLEQEGASGIPVGKTIAYLAEPGDDLATLEKPKEEQSSNKEQTKEEKSEKKSSTAAQSSQAKDTKTQSEPSSSKSEKNKNSGIFKSANPHQKLFPSVELLLHENEISVEDALEKIPASGPKGRLLKGDVLAYLGRISSESVENVAKFISSREHLDLSNIQIAQPEAPKQEPKKEEVADLKPSNVVSFNAVYELNDELTTSDFMLDFERALQDAKQLAYAERFPEFATTPSPSLLGPSSDLFDDIVSPPVTRPRFQVQNLSFDFKKTSLSNITPSGDLFDEIIGTPSSVIKDVPEGSESRNVSVKFDVKFDEGLVDSALFVNNFEDNLLTIIPPKELVVA</sequence>
<proteinExistence type="inferred from homology"/>
<keyword evidence="13" id="KW-1185">Reference proteome</keyword>
<evidence type="ECO:0000256" key="4">
    <source>
        <dbReference type="ARBA" id="ARBA00022946"/>
    </source>
</evidence>
<dbReference type="FunFam" id="4.10.320.10:FF:000017">
    <property type="entry name" value="Pyruvate dehydrogenase complex protein X component, mitochondrial"/>
    <property type="match status" value="1"/>
</dbReference>
<comment type="function">
    <text evidence="6">Required for anchoring dihydrolipoamide dehydrogenase (E3) to the dihydrolipoamide transacetylase (E2) core of the pyruvate dehydrogenase complexes of eukaryotes. This specific binding is essential for a functional PDH complex.</text>
</comment>
<comment type="similarity">
    <text evidence="2">Belongs to the 2-oxoacid dehydrogenase family.</text>
</comment>
<dbReference type="RefSeq" id="XP_001483134.2">
    <property type="nucleotide sequence ID" value="XM_001483084.1"/>
</dbReference>
<evidence type="ECO:0000256" key="2">
    <source>
        <dbReference type="ARBA" id="ARBA00007317"/>
    </source>
</evidence>
<evidence type="ECO:0000259" key="11">
    <source>
        <dbReference type="PROSITE" id="PS51826"/>
    </source>
</evidence>
<evidence type="ECO:0000256" key="3">
    <source>
        <dbReference type="ARBA" id="ARBA00022823"/>
    </source>
</evidence>
<gene>
    <name evidence="12" type="ORF">PGUG_05089</name>
</gene>
<dbReference type="InParanoid" id="A5DP88"/>
<dbReference type="GO" id="GO:0004742">
    <property type="term" value="F:dihydrolipoyllysine-residue acetyltransferase activity"/>
    <property type="evidence" value="ECO:0007669"/>
    <property type="project" value="TreeGrafter"/>
</dbReference>
<reference evidence="12" key="1">
    <citation type="submission" date="2005-03" db="EMBL/GenBank/DDBJ databases">
        <authorList>
            <person name="Giovannoni S.J."/>
            <person name="Cho J.-C."/>
            <person name="Ferriera S."/>
            <person name="Johnson J."/>
            <person name="Kravitz S."/>
            <person name="Halpern A."/>
            <person name="Remington K."/>
            <person name="Beeson K."/>
            <person name="Tran B."/>
            <person name="Rogers Y.-H."/>
            <person name="Friedman R."/>
            <person name="Venter J.C."/>
        </authorList>
    </citation>
    <scope>NUCLEOTIDE SEQUENCE</scope>
    <source>
        <strain evidence="12">ATCC 6260</strain>
    </source>
</reference>
<comment type="subcellular location">
    <subcellularLocation>
        <location evidence="1">Mitochondrion matrix</location>
    </subcellularLocation>
</comment>
<dbReference type="AlphaFoldDB" id="A5DP88"/>
<accession>A5DP88</accession>
<feature type="domain" description="Peripheral subunit-binding (PSBD)" evidence="11">
    <location>
        <begin position="182"/>
        <end position="223"/>
    </location>
</feature>
<evidence type="ECO:0000313" key="13">
    <source>
        <dbReference type="Proteomes" id="UP000001997"/>
    </source>
</evidence>
<comment type="subunit">
    <text evidence="7">Eukaryotic pyruvate dehydrogenase (PDH) complexes are organized as a core consisting of the oligomeric dihydrolipoamide acetyl-transferase (E2), around which are arranged multiple copies of pyruvate dehydrogenase (E1), dihydrolipoamide dehydrogenase (E3) and protein X (E3BP) bound by non-covalent bonds.</text>
</comment>
<keyword evidence="5" id="KW-0496">Mitochondrion</keyword>
<dbReference type="STRING" id="294746.A5DP88"/>
<dbReference type="PROSITE" id="PS51826">
    <property type="entry name" value="PSBD"/>
    <property type="match status" value="1"/>
</dbReference>
<dbReference type="GO" id="GO:0005759">
    <property type="term" value="C:mitochondrial matrix"/>
    <property type="evidence" value="ECO:0007669"/>
    <property type="project" value="UniProtKB-SubCell"/>
</dbReference>
<dbReference type="eggNOG" id="KOG0557">
    <property type="taxonomic scope" value="Eukaryota"/>
</dbReference>
<keyword evidence="3" id="KW-0450">Lipoyl</keyword>
<dbReference type="CDD" id="cd06849">
    <property type="entry name" value="lipoyl_domain"/>
    <property type="match status" value="1"/>
</dbReference>
<dbReference type="SUPFAM" id="SSF47005">
    <property type="entry name" value="Peripheral subunit-binding domain of 2-oxo acid dehydrogenase complex"/>
    <property type="match status" value="1"/>
</dbReference>
<dbReference type="OrthoDB" id="202158at2759"/>
<dbReference type="Proteomes" id="UP000001997">
    <property type="component" value="Unassembled WGS sequence"/>
</dbReference>
<dbReference type="PANTHER" id="PTHR23151">
    <property type="entry name" value="DIHYDROLIPOAMIDE ACETYL/SUCCINYL-TRANSFERASE-RELATED"/>
    <property type="match status" value="1"/>
</dbReference>
<dbReference type="VEuPathDB" id="FungiDB:PGUG_05089"/>
<evidence type="ECO:0000259" key="10">
    <source>
        <dbReference type="PROSITE" id="PS50968"/>
    </source>
</evidence>
<feature type="compositionally biased region" description="Basic and acidic residues" evidence="9">
    <location>
        <begin position="118"/>
        <end position="142"/>
    </location>
</feature>
<dbReference type="InterPro" id="IPR011053">
    <property type="entry name" value="Single_hybrid_motif"/>
</dbReference>
<dbReference type="GO" id="GO:0005198">
    <property type="term" value="F:structural molecule activity"/>
    <property type="evidence" value="ECO:0007669"/>
    <property type="project" value="EnsemblFungi"/>
</dbReference>
<reference evidence="12" key="2">
    <citation type="journal article" date="2009" name="Nature">
        <title>Evolution of pathogenicity and sexual reproduction in eight Candida genomes.</title>
        <authorList>
            <person name="Butler G."/>
            <person name="Rasmussen M.D."/>
            <person name="Lin M.F."/>
            <person name="Santos M.A."/>
            <person name="Sakthikumar S."/>
            <person name="Munro C.A."/>
            <person name="Rheinbay E."/>
            <person name="Grabherr M."/>
            <person name="Forche A."/>
            <person name="Reedy J.L."/>
            <person name="Agrafioti I."/>
            <person name="Arnaud M.B."/>
            <person name="Bates S."/>
            <person name="Brown A.J."/>
            <person name="Brunke S."/>
            <person name="Costanzo M.C."/>
            <person name="Fitzpatrick D.A."/>
            <person name="de Groot P.W."/>
            <person name="Harris D."/>
            <person name="Hoyer L.L."/>
            <person name="Hube B."/>
            <person name="Klis F.M."/>
            <person name="Kodira C."/>
            <person name="Lennard N."/>
            <person name="Logue M.E."/>
            <person name="Martin R."/>
            <person name="Neiman A.M."/>
            <person name="Nikolaou E."/>
            <person name="Quail M.A."/>
            <person name="Quinn J."/>
            <person name="Santos M.C."/>
            <person name="Schmitzberger F.F."/>
            <person name="Sherlock G."/>
            <person name="Shah P."/>
            <person name="Silverstein K.A."/>
            <person name="Skrzypek M.S."/>
            <person name="Soll D."/>
            <person name="Staggs R."/>
            <person name="Stansfield I."/>
            <person name="Stumpf M.P."/>
            <person name="Sudbery P.E."/>
            <person name="Srikantha T."/>
            <person name="Zeng Q."/>
            <person name="Berman J."/>
            <person name="Berriman M."/>
            <person name="Heitman J."/>
            <person name="Gow N.A."/>
            <person name="Lorenz M.C."/>
            <person name="Birren B.W."/>
            <person name="Kellis M."/>
            <person name="Cuomo C.A."/>
        </authorList>
    </citation>
    <scope>NUCLEOTIDE SEQUENCE [LARGE SCALE GENOMIC DNA]</scope>
    <source>
        <strain evidence="12">ATCC 6260</strain>
    </source>
</reference>
<dbReference type="FunFam" id="2.40.50.100:FF:000010">
    <property type="entry name" value="Acetyltransferase component of pyruvate dehydrogenase complex"/>
    <property type="match status" value="1"/>
</dbReference>
<evidence type="ECO:0000256" key="7">
    <source>
        <dbReference type="ARBA" id="ARBA00065810"/>
    </source>
</evidence>
<dbReference type="GO" id="GO:0045254">
    <property type="term" value="C:pyruvate dehydrogenase complex"/>
    <property type="evidence" value="ECO:0007669"/>
    <property type="project" value="EnsemblFungi"/>
</dbReference>
<dbReference type="InterPro" id="IPR000089">
    <property type="entry name" value="Biotin_lipoyl"/>
</dbReference>
<feature type="domain" description="Lipoyl-binding" evidence="10">
    <location>
        <begin position="34"/>
        <end position="110"/>
    </location>
</feature>
<dbReference type="OMA" id="NRFEVYD"/>
<dbReference type="PROSITE" id="PS50968">
    <property type="entry name" value="BIOTINYL_LIPOYL"/>
    <property type="match status" value="1"/>
</dbReference>
<dbReference type="Gene3D" id="4.10.320.10">
    <property type="entry name" value="E3-binding domain"/>
    <property type="match status" value="1"/>
</dbReference>
<evidence type="ECO:0000256" key="6">
    <source>
        <dbReference type="ARBA" id="ARBA00059875"/>
    </source>
</evidence>
<dbReference type="GeneID" id="5125073"/>
<dbReference type="EMBL" id="CH408160">
    <property type="protein sequence ID" value="EDK40991.2"/>
    <property type="molecule type" value="Genomic_DNA"/>
</dbReference>
<evidence type="ECO:0000313" key="12">
    <source>
        <dbReference type="EMBL" id="EDK40991.2"/>
    </source>
</evidence>
<organism evidence="12 13">
    <name type="scientific">Meyerozyma guilliermondii (strain ATCC 6260 / CBS 566 / DSM 6381 / JCM 1539 / NBRC 10279 / NRRL Y-324)</name>
    <name type="common">Yeast</name>
    <name type="synonym">Candida guilliermondii</name>
    <dbReference type="NCBI Taxonomy" id="294746"/>
    <lineage>
        <taxon>Eukaryota</taxon>
        <taxon>Fungi</taxon>
        <taxon>Dikarya</taxon>
        <taxon>Ascomycota</taxon>
        <taxon>Saccharomycotina</taxon>
        <taxon>Pichiomycetes</taxon>
        <taxon>Debaryomycetaceae</taxon>
        <taxon>Meyerozyma</taxon>
    </lineage>
</organism>
<dbReference type="HOGENOM" id="CLU_035825_2_1_1"/>
<dbReference type="SUPFAM" id="SSF51230">
    <property type="entry name" value="Single hybrid motif"/>
    <property type="match status" value="1"/>
</dbReference>
<dbReference type="Gene3D" id="2.40.50.100">
    <property type="match status" value="1"/>
</dbReference>
<dbReference type="InterPro" id="IPR036625">
    <property type="entry name" value="E3-bd_dom_sf"/>
</dbReference>
<dbReference type="PANTHER" id="PTHR23151:SF82">
    <property type="entry name" value="PYRUVATE DEHYDROGENASE COMPLEX PROTEIN X COMPONENT, MITOCHONDRIAL"/>
    <property type="match status" value="1"/>
</dbReference>
<feature type="region of interest" description="Disordered" evidence="9">
    <location>
        <begin position="118"/>
        <end position="178"/>
    </location>
</feature>
<dbReference type="InterPro" id="IPR045257">
    <property type="entry name" value="E2/Pdx1"/>
</dbReference>
<evidence type="ECO:0000256" key="8">
    <source>
        <dbReference type="ARBA" id="ARBA00083110"/>
    </source>
</evidence>
<dbReference type="InterPro" id="IPR003016">
    <property type="entry name" value="2-oxoA_DH_lipoyl-BS"/>
</dbReference>
<keyword evidence="4" id="KW-0809">Transit peptide</keyword>
<dbReference type="Pfam" id="PF00364">
    <property type="entry name" value="Biotin_lipoyl"/>
    <property type="match status" value="1"/>
</dbReference>
<evidence type="ECO:0000256" key="5">
    <source>
        <dbReference type="ARBA" id="ARBA00023128"/>
    </source>
</evidence>